<dbReference type="Pfam" id="PF08349">
    <property type="entry name" value="DUF1722"/>
    <property type="match status" value="1"/>
</dbReference>
<evidence type="ECO:0000313" key="2">
    <source>
        <dbReference type="EMBL" id="ACQ92739.1"/>
    </source>
</evidence>
<dbReference type="PIRSF" id="PIRSF037004">
    <property type="entry name" value="UCP037004"/>
    <property type="match status" value="1"/>
</dbReference>
<feature type="domain" description="Rho-GAP" evidence="1">
    <location>
        <begin position="216"/>
        <end position="317"/>
    </location>
</feature>
<dbReference type="InterPro" id="IPR007553">
    <property type="entry name" value="2-thiour_desulf"/>
</dbReference>
<dbReference type="InterPro" id="IPR013560">
    <property type="entry name" value="DUF1722"/>
</dbReference>
<dbReference type="Proteomes" id="UP000009073">
    <property type="component" value="Chromosome"/>
</dbReference>
<gene>
    <name evidence="2" type="ordered locus">Tola_1113</name>
</gene>
<reference evidence="2 3" key="2">
    <citation type="journal article" date="2011" name="Stand. Genomic Sci.">
        <title>Complete genome sequence of Tolumonas auensis type strain (TA 4).</title>
        <authorList>
            <person name="Chertkov O."/>
            <person name="Copeland A."/>
            <person name="Lucas S."/>
            <person name="Lapidus A."/>
            <person name="Berry K.W."/>
            <person name="Detter J.C."/>
            <person name="Del Rio T.G."/>
            <person name="Hammon N."/>
            <person name="Dalin E."/>
            <person name="Tice H."/>
            <person name="Pitluck S."/>
            <person name="Richardson P."/>
            <person name="Bruce D."/>
            <person name="Goodwin L."/>
            <person name="Han C."/>
            <person name="Tapia R."/>
            <person name="Saunders E."/>
            <person name="Schmutz J."/>
            <person name="Brettin T."/>
            <person name="Larimer F."/>
            <person name="Land M."/>
            <person name="Hauser L."/>
            <person name="Spring S."/>
            <person name="Rohde M."/>
            <person name="Kyrpides N.C."/>
            <person name="Ivanova N."/>
            <person name="Goker M."/>
            <person name="Beller H.R."/>
            <person name="Klenk H.P."/>
            <person name="Woyke T."/>
        </authorList>
    </citation>
    <scope>NUCLEOTIDE SEQUENCE [LARGE SCALE GENOMIC DNA]</scope>
    <source>
        <strain evidence="3">DSM 9187 / TA4</strain>
    </source>
</reference>
<dbReference type="Pfam" id="PF04463">
    <property type="entry name" value="2-thiour_desulf"/>
    <property type="match status" value="1"/>
</dbReference>
<dbReference type="KEGG" id="tau:Tola_1113"/>
<dbReference type="PROSITE" id="PS50238">
    <property type="entry name" value="RHOGAP"/>
    <property type="match status" value="1"/>
</dbReference>
<proteinExistence type="predicted"/>
<dbReference type="RefSeq" id="WP_012729338.1">
    <property type="nucleotide sequence ID" value="NC_012691.1"/>
</dbReference>
<dbReference type="InterPro" id="IPR000198">
    <property type="entry name" value="RhoGAP_dom"/>
</dbReference>
<protein>
    <recommendedName>
        <fullName evidence="1">Rho-GAP domain-containing protein</fullName>
    </recommendedName>
</protein>
<accession>C4LDE3</accession>
<dbReference type="InterPro" id="IPR017087">
    <property type="entry name" value="UCP037004"/>
</dbReference>
<organism evidence="2 3">
    <name type="scientific">Tolumonas auensis (strain DSM 9187 / NBRC 110442 / TA 4)</name>
    <dbReference type="NCBI Taxonomy" id="595494"/>
    <lineage>
        <taxon>Bacteria</taxon>
        <taxon>Pseudomonadati</taxon>
        <taxon>Pseudomonadota</taxon>
        <taxon>Gammaproteobacteria</taxon>
        <taxon>Aeromonadales</taxon>
        <taxon>Aeromonadaceae</taxon>
        <taxon>Tolumonas</taxon>
    </lineage>
</organism>
<sequence length="317" mass="36020">MTQFNTQQIQVGISACLLGQQVRFDGGHKRSEFVEKELSRYFSFISVCPELAIGLGVPRKAIRLVKRDDAIHVEASDGSFDVTEKLMEYSHKKTAEFDYLAGYIVCAKSPSCGMERVKVYSPQGAVKEGIGVYTRILMAQNPLLPVEEDGRLCDPVLRENFVTRVFAYHDWLSLKASGITRGKLIAFHSRYKYLLFAHQPSAYKALGKLLGDAVEVPLEQLSSRYISGLMQGLQQRVSRKNHTNVLQHLQGYFKKQLTPSQKAELQNTIDKYRRGVVPLMSPMTLLQHYLREYPNPYLASQVYLNPHPEDLALRYSL</sequence>
<dbReference type="PANTHER" id="PTHR30087">
    <property type="entry name" value="INNER MEMBRANE PROTEIN"/>
    <property type="match status" value="1"/>
</dbReference>
<reference evidence="3" key="1">
    <citation type="submission" date="2009-05" db="EMBL/GenBank/DDBJ databases">
        <title>Complete sequence of Tolumonas auensis DSM 9187.</title>
        <authorList>
            <consortium name="US DOE Joint Genome Institute"/>
            <person name="Lucas S."/>
            <person name="Copeland A."/>
            <person name="Lapidus A."/>
            <person name="Glavina del Rio T."/>
            <person name="Tice H."/>
            <person name="Bruce D."/>
            <person name="Goodwin L."/>
            <person name="Pitluck S."/>
            <person name="Chertkov O."/>
            <person name="Brettin T."/>
            <person name="Detter J.C."/>
            <person name="Han C."/>
            <person name="Larimer F."/>
            <person name="Land M."/>
            <person name="Hauser L."/>
            <person name="Kyrpides N."/>
            <person name="Mikhailova N."/>
            <person name="Spring S."/>
            <person name="Beller H."/>
        </authorList>
    </citation>
    <scope>NUCLEOTIDE SEQUENCE [LARGE SCALE GENOMIC DNA]</scope>
    <source>
        <strain evidence="3">DSM 9187 / TA4</strain>
    </source>
</reference>
<keyword evidence="3" id="KW-1185">Reference proteome</keyword>
<dbReference type="HOGENOM" id="CLU_076318_0_0_6"/>
<dbReference type="eggNOG" id="COG1683">
    <property type="taxonomic scope" value="Bacteria"/>
</dbReference>
<dbReference type="eggNOG" id="COG3272">
    <property type="taxonomic scope" value="Bacteria"/>
</dbReference>
<dbReference type="EMBL" id="CP001616">
    <property type="protein sequence ID" value="ACQ92739.1"/>
    <property type="molecule type" value="Genomic_DNA"/>
</dbReference>
<evidence type="ECO:0000313" key="3">
    <source>
        <dbReference type="Proteomes" id="UP000009073"/>
    </source>
</evidence>
<dbReference type="AlphaFoldDB" id="C4LDE3"/>
<dbReference type="GO" id="GO:0007165">
    <property type="term" value="P:signal transduction"/>
    <property type="evidence" value="ECO:0007669"/>
    <property type="project" value="InterPro"/>
</dbReference>
<evidence type="ECO:0000259" key="1">
    <source>
        <dbReference type="PROSITE" id="PS50238"/>
    </source>
</evidence>
<dbReference type="PANTHER" id="PTHR30087:SF0">
    <property type="entry name" value="INNER MEMBRANE PROTEIN"/>
    <property type="match status" value="1"/>
</dbReference>
<dbReference type="STRING" id="595494.Tola_1113"/>
<name>C4LDE3_TOLAT</name>
<dbReference type="OrthoDB" id="495783at2"/>